<sequence>MKSRSKLTVLIFSGFVLSACTFGGQNLDTQHNSNSDAFNSSSPVASEHYNEYTPDAFEAALASGKPIFINFHANWCPTCKLQNRDLNQLFGADAEVQSSGIEGFFVNILDNETSDAEKELALRYGVTSQHTYIYINSSGEVVNKTIGTRTEKQIRDDLQSIAK</sequence>
<evidence type="ECO:0000256" key="1">
    <source>
        <dbReference type="SAM" id="SignalP"/>
    </source>
</evidence>
<dbReference type="CDD" id="cd02947">
    <property type="entry name" value="TRX_family"/>
    <property type="match status" value="1"/>
</dbReference>
<gene>
    <name evidence="3" type="ORF">COT81_02075</name>
</gene>
<organism evidence="3 4">
    <name type="scientific">Candidatus Buchananbacteria bacterium CG10_big_fil_rev_8_21_14_0_10_42_9</name>
    <dbReference type="NCBI Taxonomy" id="1974526"/>
    <lineage>
        <taxon>Bacteria</taxon>
        <taxon>Candidatus Buchananiibacteriota</taxon>
    </lineage>
</organism>
<dbReference type="SUPFAM" id="SSF52833">
    <property type="entry name" value="Thioredoxin-like"/>
    <property type="match status" value="1"/>
</dbReference>
<dbReference type="Pfam" id="PF13899">
    <property type="entry name" value="Thioredoxin_7"/>
    <property type="match status" value="1"/>
</dbReference>
<feature type="chain" id="PRO_5013655203" description="Thioredoxin domain-containing protein" evidence="1">
    <location>
        <begin position="19"/>
        <end position="163"/>
    </location>
</feature>
<proteinExistence type="predicted"/>
<feature type="domain" description="Thioredoxin" evidence="2">
    <location>
        <begin position="29"/>
        <end position="163"/>
    </location>
</feature>
<dbReference type="Proteomes" id="UP000230935">
    <property type="component" value="Unassembled WGS sequence"/>
</dbReference>
<accession>A0A2H0W1L4</accession>
<evidence type="ECO:0000313" key="3">
    <source>
        <dbReference type="EMBL" id="PIS05265.1"/>
    </source>
</evidence>
<comment type="caution">
    <text evidence="3">The sequence shown here is derived from an EMBL/GenBank/DDBJ whole genome shotgun (WGS) entry which is preliminary data.</text>
</comment>
<dbReference type="EMBL" id="PEZZ01000014">
    <property type="protein sequence ID" value="PIS05265.1"/>
    <property type="molecule type" value="Genomic_DNA"/>
</dbReference>
<dbReference type="PROSITE" id="PS51352">
    <property type="entry name" value="THIOREDOXIN_2"/>
    <property type="match status" value="1"/>
</dbReference>
<feature type="signal peptide" evidence="1">
    <location>
        <begin position="1"/>
        <end position="18"/>
    </location>
</feature>
<dbReference type="InterPro" id="IPR036249">
    <property type="entry name" value="Thioredoxin-like_sf"/>
</dbReference>
<name>A0A2H0W1L4_9BACT</name>
<evidence type="ECO:0000313" key="4">
    <source>
        <dbReference type="Proteomes" id="UP000230935"/>
    </source>
</evidence>
<keyword evidence="1" id="KW-0732">Signal</keyword>
<protein>
    <recommendedName>
        <fullName evidence="2">Thioredoxin domain-containing protein</fullName>
    </recommendedName>
</protein>
<dbReference type="PROSITE" id="PS51257">
    <property type="entry name" value="PROKAR_LIPOPROTEIN"/>
    <property type="match status" value="1"/>
</dbReference>
<reference evidence="4" key="1">
    <citation type="submission" date="2017-09" db="EMBL/GenBank/DDBJ databases">
        <title>Depth-based differentiation of microbial function through sediment-hosted aquifers and enrichment of novel symbionts in the deep terrestrial subsurface.</title>
        <authorList>
            <person name="Probst A.J."/>
            <person name="Ladd B."/>
            <person name="Jarett J.K."/>
            <person name="Geller-Mcgrath D.E."/>
            <person name="Sieber C.M.K."/>
            <person name="Emerson J.B."/>
            <person name="Anantharaman K."/>
            <person name="Thomas B.C."/>
            <person name="Malmstrom R."/>
            <person name="Stieglmeier M."/>
            <person name="Klingl A."/>
            <person name="Woyke T."/>
            <person name="Ryan C.M."/>
            <person name="Banfield J.F."/>
        </authorList>
    </citation>
    <scope>NUCLEOTIDE SEQUENCE [LARGE SCALE GENOMIC DNA]</scope>
</reference>
<dbReference type="PROSITE" id="PS00194">
    <property type="entry name" value="THIOREDOXIN_1"/>
    <property type="match status" value="1"/>
</dbReference>
<dbReference type="InterPro" id="IPR013766">
    <property type="entry name" value="Thioredoxin_domain"/>
</dbReference>
<dbReference type="AlphaFoldDB" id="A0A2H0W1L4"/>
<dbReference type="Gene3D" id="3.40.30.10">
    <property type="entry name" value="Glutaredoxin"/>
    <property type="match status" value="1"/>
</dbReference>
<evidence type="ECO:0000259" key="2">
    <source>
        <dbReference type="PROSITE" id="PS51352"/>
    </source>
</evidence>
<dbReference type="InterPro" id="IPR017937">
    <property type="entry name" value="Thioredoxin_CS"/>
</dbReference>